<dbReference type="InterPro" id="IPR013216">
    <property type="entry name" value="Methyltransf_11"/>
</dbReference>
<dbReference type="AlphaFoldDB" id="A0A0F9DWS4"/>
<proteinExistence type="predicted"/>
<organism evidence="2">
    <name type="scientific">marine sediment metagenome</name>
    <dbReference type="NCBI Taxonomy" id="412755"/>
    <lineage>
        <taxon>unclassified sequences</taxon>
        <taxon>metagenomes</taxon>
        <taxon>ecological metagenomes</taxon>
    </lineage>
</organism>
<dbReference type="InterPro" id="IPR029063">
    <property type="entry name" value="SAM-dependent_MTases_sf"/>
</dbReference>
<sequence>MGTSLAQWGPEMKLHLGCGSRILEGFINVDARLSGNVMVDDVKTLSLFKLGSVDLIYACHVLEHVCRHERSSVLDRWCGILKLGAVLRVAVPDFEKVIHLYQDGVPLENLIGFLYGGQDYDLNFHHYCWDFQSLERDLKNAGFTSV</sequence>
<gene>
    <name evidence="2" type="ORF">LCGC14_2227560</name>
</gene>
<dbReference type="SUPFAM" id="SSF53335">
    <property type="entry name" value="S-adenosyl-L-methionine-dependent methyltransferases"/>
    <property type="match status" value="1"/>
</dbReference>
<evidence type="ECO:0000313" key="2">
    <source>
        <dbReference type="EMBL" id="KKL58221.1"/>
    </source>
</evidence>
<dbReference type="Gene3D" id="3.40.50.150">
    <property type="entry name" value="Vaccinia Virus protein VP39"/>
    <property type="match status" value="1"/>
</dbReference>
<comment type="caution">
    <text evidence="2">The sequence shown here is derived from an EMBL/GenBank/DDBJ whole genome shotgun (WGS) entry which is preliminary data.</text>
</comment>
<dbReference type="EMBL" id="LAZR01029900">
    <property type="protein sequence ID" value="KKL58221.1"/>
    <property type="molecule type" value="Genomic_DNA"/>
</dbReference>
<dbReference type="Pfam" id="PF08241">
    <property type="entry name" value="Methyltransf_11"/>
    <property type="match status" value="1"/>
</dbReference>
<feature type="domain" description="Methyltransferase type 11" evidence="1">
    <location>
        <begin position="37"/>
        <end position="87"/>
    </location>
</feature>
<feature type="non-terminal residue" evidence="2">
    <location>
        <position position="146"/>
    </location>
</feature>
<name>A0A0F9DWS4_9ZZZZ</name>
<reference evidence="2" key="1">
    <citation type="journal article" date="2015" name="Nature">
        <title>Complex archaea that bridge the gap between prokaryotes and eukaryotes.</title>
        <authorList>
            <person name="Spang A."/>
            <person name="Saw J.H."/>
            <person name="Jorgensen S.L."/>
            <person name="Zaremba-Niedzwiedzka K."/>
            <person name="Martijn J."/>
            <person name="Lind A.E."/>
            <person name="van Eijk R."/>
            <person name="Schleper C."/>
            <person name="Guy L."/>
            <person name="Ettema T.J."/>
        </authorList>
    </citation>
    <scope>NUCLEOTIDE SEQUENCE</scope>
</reference>
<dbReference type="GO" id="GO:0008757">
    <property type="term" value="F:S-adenosylmethionine-dependent methyltransferase activity"/>
    <property type="evidence" value="ECO:0007669"/>
    <property type="project" value="InterPro"/>
</dbReference>
<evidence type="ECO:0000259" key="1">
    <source>
        <dbReference type="Pfam" id="PF08241"/>
    </source>
</evidence>
<protein>
    <recommendedName>
        <fullName evidence="1">Methyltransferase type 11 domain-containing protein</fullName>
    </recommendedName>
</protein>
<accession>A0A0F9DWS4</accession>